<protein>
    <recommendedName>
        <fullName evidence="5">Secreted protein</fullName>
    </recommendedName>
</protein>
<name>A0A6A6HFW1_VIRVR</name>
<dbReference type="Proteomes" id="UP000800092">
    <property type="component" value="Unassembled WGS sequence"/>
</dbReference>
<keyword evidence="1" id="KW-0812">Transmembrane</keyword>
<evidence type="ECO:0000256" key="1">
    <source>
        <dbReference type="SAM" id="Phobius"/>
    </source>
</evidence>
<keyword evidence="1" id="KW-1133">Transmembrane helix</keyword>
<dbReference type="EMBL" id="ML991783">
    <property type="protein sequence ID" value="KAF2236831.1"/>
    <property type="molecule type" value="Genomic_DNA"/>
</dbReference>
<keyword evidence="4" id="KW-1185">Reference proteome</keyword>
<evidence type="ECO:0000256" key="2">
    <source>
        <dbReference type="SAM" id="SignalP"/>
    </source>
</evidence>
<evidence type="ECO:0000313" key="4">
    <source>
        <dbReference type="Proteomes" id="UP000800092"/>
    </source>
</evidence>
<organism evidence="3 4">
    <name type="scientific">Viridothelium virens</name>
    <name type="common">Speckled blister lichen</name>
    <name type="synonym">Trypethelium virens</name>
    <dbReference type="NCBI Taxonomy" id="1048519"/>
    <lineage>
        <taxon>Eukaryota</taxon>
        <taxon>Fungi</taxon>
        <taxon>Dikarya</taxon>
        <taxon>Ascomycota</taxon>
        <taxon>Pezizomycotina</taxon>
        <taxon>Dothideomycetes</taxon>
        <taxon>Dothideomycetes incertae sedis</taxon>
        <taxon>Trypetheliales</taxon>
        <taxon>Trypetheliaceae</taxon>
        <taxon>Viridothelium</taxon>
    </lineage>
</organism>
<gene>
    <name evidence="3" type="ORF">EV356DRAFT_497761</name>
</gene>
<evidence type="ECO:0000313" key="3">
    <source>
        <dbReference type="EMBL" id="KAF2236831.1"/>
    </source>
</evidence>
<feature type="chain" id="PRO_5025331960" description="Secreted protein" evidence="2">
    <location>
        <begin position="23"/>
        <end position="76"/>
    </location>
</feature>
<sequence>MSLIRTEAFMLLLLTLFEHAFPYSACLRVRLVSGPVSGLASQVVLRLSMYLQFSEPYLIFIWIYVCAPLALHALYR</sequence>
<feature type="transmembrane region" description="Helical" evidence="1">
    <location>
        <begin position="57"/>
        <end position="75"/>
    </location>
</feature>
<keyword evidence="2" id="KW-0732">Signal</keyword>
<dbReference type="AlphaFoldDB" id="A0A6A6HFW1"/>
<keyword evidence="1" id="KW-0472">Membrane</keyword>
<reference evidence="3" key="1">
    <citation type="journal article" date="2020" name="Stud. Mycol.">
        <title>101 Dothideomycetes genomes: a test case for predicting lifestyles and emergence of pathogens.</title>
        <authorList>
            <person name="Haridas S."/>
            <person name="Albert R."/>
            <person name="Binder M."/>
            <person name="Bloem J."/>
            <person name="Labutti K."/>
            <person name="Salamov A."/>
            <person name="Andreopoulos B."/>
            <person name="Baker S."/>
            <person name="Barry K."/>
            <person name="Bills G."/>
            <person name="Bluhm B."/>
            <person name="Cannon C."/>
            <person name="Castanera R."/>
            <person name="Culley D."/>
            <person name="Daum C."/>
            <person name="Ezra D."/>
            <person name="Gonzalez J."/>
            <person name="Henrissat B."/>
            <person name="Kuo A."/>
            <person name="Liang C."/>
            <person name="Lipzen A."/>
            <person name="Lutzoni F."/>
            <person name="Magnuson J."/>
            <person name="Mondo S."/>
            <person name="Nolan M."/>
            <person name="Ohm R."/>
            <person name="Pangilinan J."/>
            <person name="Park H.-J."/>
            <person name="Ramirez L."/>
            <person name="Alfaro M."/>
            <person name="Sun H."/>
            <person name="Tritt A."/>
            <person name="Yoshinaga Y."/>
            <person name="Zwiers L.-H."/>
            <person name="Turgeon B."/>
            <person name="Goodwin S."/>
            <person name="Spatafora J."/>
            <person name="Crous P."/>
            <person name="Grigoriev I."/>
        </authorList>
    </citation>
    <scope>NUCLEOTIDE SEQUENCE</scope>
    <source>
        <strain evidence="3">Tuck. ex Michener</strain>
    </source>
</reference>
<feature type="signal peptide" evidence="2">
    <location>
        <begin position="1"/>
        <end position="22"/>
    </location>
</feature>
<accession>A0A6A6HFW1</accession>
<proteinExistence type="predicted"/>
<evidence type="ECO:0008006" key="5">
    <source>
        <dbReference type="Google" id="ProtNLM"/>
    </source>
</evidence>